<comment type="caution">
    <text evidence="1">The sequence shown here is derived from an EMBL/GenBank/DDBJ whole genome shotgun (WGS) entry which is preliminary data.</text>
</comment>
<gene>
    <name evidence="1" type="ORF">J2X78_004427</name>
</gene>
<organism evidence="1 2">
    <name type="scientific">Pedobacter africanus</name>
    <dbReference type="NCBI Taxonomy" id="151894"/>
    <lineage>
        <taxon>Bacteria</taxon>
        <taxon>Pseudomonadati</taxon>
        <taxon>Bacteroidota</taxon>
        <taxon>Sphingobacteriia</taxon>
        <taxon>Sphingobacteriales</taxon>
        <taxon>Sphingobacteriaceae</taxon>
        <taxon>Pedobacter</taxon>
    </lineage>
</organism>
<name>A0ACC6L337_9SPHI</name>
<evidence type="ECO:0000313" key="1">
    <source>
        <dbReference type="EMBL" id="MDR6785835.1"/>
    </source>
</evidence>
<reference evidence="1" key="1">
    <citation type="submission" date="2023-07" db="EMBL/GenBank/DDBJ databases">
        <title>Sorghum-associated microbial communities from plants grown in Nebraska, USA.</title>
        <authorList>
            <person name="Schachtman D."/>
        </authorList>
    </citation>
    <scope>NUCLEOTIDE SEQUENCE</scope>
    <source>
        <strain evidence="1">2697</strain>
    </source>
</reference>
<dbReference type="EMBL" id="JAVDTF010000005">
    <property type="protein sequence ID" value="MDR6785835.1"/>
    <property type="molecule type" value="Genomic_DNA"/>
</dbReference>
<keyword evidence="2" id="KW-1185">Reference proteome</keyword>
<dbReference type="Proteomes" id="UP001246858">
    <property type="component" value="Unassembled WGS sequence"/>
</dbReference>
<sequence length="424" mass="47581">MMYRRRFLSLVPPAALMGLNFNARATPVPVKQQGENDVMGSNAESREYWVSVITKIANPVLQNLSRATLKKNMPVEVNPTSTYDRSKVTHLEAFGRLMAGMAPWLELGPDQTEEGRLREKYIQLARKSLANAVDPASPDFMQFSSQKYEQALVDASFLAHALIRAPKQLWEPLDLKTKANVIKALKATRSIKPTYNNWLLFMGMIEAFLISIEEEGDIVRVDYAIRKLEEWYKGDGIYGDGPKFHFDYYNSFVIHPMLLDIVKILVDKGLEKAEVYDTVLKRALRYADIQERSISPEGTFPPIGRSLVYRFGALQALGQIALLSKLPSNIQPAQVRGAMSLVIKRMIEAPGTFDKNGWLTIGFCGHQIDVGEYYMSTGSLYLCTVGLLPLGLPAGDMFWKGKPADWTSKKLWGGINMPADHSIP</sequence>
<accession>A0ACC6L337</accession>
<evidence type="ECO:0000313" key="2">
    <source>
        <dbReference type="Proteomes" id="UP001246858"/>
    </source>
</evidence>
<proteinExistence type="predicted"/>
<protein>
    <submittedName>
        <fullName evidence="1">Uncharacterized protein</fullName>
    </submittedName>
</protein>